<dbReference type="SUPFAM" id="SSF46785">
    <property type="entry name" value="Winged helix' DNA-binding domain"/>
    <property type="match status" value="1"/>
</dbReference>
<dbReference type="GO" id="GO:0006950">
    <property type="term" value="P:response to stress"/>
    <property type="evidence" value="ECO:0007669"/>
    <property type="project" value="TreeGrafter"/>
</dbReference>
<name>A0A7X6QZD3_9CELL</name>
<dbReference type="GO" id="GO:0003700">
    <property type="term" value="F:DNA-binding transcription factor activity"/>
    <property type="evidence" value="ECO:0007669"/>
    <property type="project" value="InterPro"/>
</dbReference>
<dbReference type="Gene3D" id="1.10.10.10">
    <property type="entry name" value="Winged helix-like DNA-binding domain superfamily/Winged helix DNA-binding domain"/>
    <property type="match status" value="1"/>
</dbReference>
<reference evidence="2 3" key="1">
    <citation type="submission" date="2020-04" db="EMBL/GenBank/DDBJ databases">
        <title>MicrobeNet Type strains.</title>
        <authorList>
            <person name="Nicholson A.C."/>
        </authorList>
    </citation>
    <scope>NUCLEOTIDE SEQUENCE [LARGE SCALE GENOMIC DNA]</scope>
    <source>
        <strain evidence="2 3">ATCC BAA-788</strain>
    </source>
</reference>
<evidence type="ECO:0000313" key="2">
    <source>
        <dbReference type="EMBL" id="NKY22961.1"/>
    </source>
</evidence>
<dbReference type="AlphaFoldDB" id="A0A7X6QZD3"/>
<evidence type="ECO:0000259" key="1">
    <source>
        <dbReference type="PROSITE" id="PS50995"/>
    </source>
</evidence>
<dbReference type="PRINTS" id="PR00598">
    <property type="entry name" value="HTHMARR"/>
</dbReference>
<dbReference type="InterPro" id="IPR039422">
    <property type="entry name" value="MarR/SlyA-like"/>
</dbReference>
<dbReference type="Pfam" id="PF12802">
    <property type="entry name" value="MarR_2"/>
    <property type="match status" value="1"/>
</dbReference>
<dbReference type="PANTHER" id="PTHR33164">
    <property type="entry name" value="TRANSCRIPTIONAL REGULATOR, MARR FAMILY"/>
    <property type="match status" value="1"/>
</dbReference>
<keyword evidence="3" id="KW-1185">Reference proteome</keyword>
<dbReference type="SMART" id="SM00347">
    <property type="entry name" value="HTH_MARR"/>
    <property type="match status" value="1"/>
</dbReference>
<dbReference type="InterPro" id="IPR036388">
    <property type="entry name" value="WH-like_DNA-bd_sf"/>
</dbReference>
<dbReference type="Proteomes" id="UP000581206">
    <property type="component" value="Unassembled WGS sequence"/>
</dbReference>
<feature type="domain" description="HTH marR-type" evidence="1">
    <location>
        <begin position="9"/>
        <end position="141"/>
    </location>
</feature>
<dbReference type="InterPro" id="IPR036390">
    <property type="entry name" value="WH_DNA-bd_sf"/>
</dbReference>
<dbReference type="EMBL" id="JAAXOX010000004">
    <property type="protein sequence ID" value="NKY22961.1"/>
    <property type="molecule type" value="Genomic_DNA"/>
</dbReference>
<dbReference type="PROSITE" id="PS50995">
    <property type="entry name" value="HTH_MARR_2"/>
    <property type="match status" value="1"/>
</dbReference>
<accession>A0A7X6QZD3</accession>
<dbReference type="RefSeq" id="WP_168630091.1">
    <property type="nucleotide sequence ID" value="NZ_BONL01000001.1"/>
</dbReference>
<gene>
    <name evidence="2" type="ORF">HGA03_09845</name>
</gene>
<proteinExistence type="predicted"/>
<evidence type="ECO:0000313" key="3">
    <source>
        <dbReference type="Proteomes" id="UP000581206"/>
    </source>
</evidence>
<dbReference type="PANTHER" id="PTHR33164:SF43">
    <property type="entry name" value="HTH-TYPE TRANSCRIPTIONAL REPRESSOR YETL"/>
    <property type="match status" value="1"/>
</dbReference>
<dbReference type="InterPro" id="IPR000835">
    <property type="entry name" value="HTH_MarR-typ"/>
</dbReference>
<protein>
    <submittedName>
        <fullName evidence="2">Winged helix-turn-helix transcriptional regulator</fullName>
    </submittedName>
</protein>
<comment type="caution">
    <text evidence="2">The sequence shown here is derived from an EMBL/GenBank/DDBJ whole genome shotgun (WGS) entry which is preliminary data.</text>
</comment>
<sequence length="164" mass="17634">MDPQTSDRRTDLGWSLGVLLRGYQVALGSALDSLPHGFRGFQVLHAVSTGRHDSQLALAADLGIDRTVMTYLIDDLAAAGLVERRPNPQDRRQRRVVLTEDGARRLAECEAVVGGAEDHALAALGEQERAELCALLRRAAQGARDLGADRDPCRVVEDAVAALG</sequence>
<organism evidence="2 3">
    <name type="scientific">Cellulomonas denverensis</name>
    <dbReference type="NCBI Taxonomy" id="264297"/>
    <lineage>
        <taxon>Bacteria</taxon>
        <taxon>Bacillati</taxon>
        <taxon>Actinomycetota</taxon>
        <taxon>Actinomycetes</taxon>
        <taxon>Micrococcales</taxon>
        <taxon>Cellulomonadaceae</taxon>
        <taxon>Cellulomonas</taxon>
    </lineage>
</organism>